<protein>
    <recommendedName>
        <fullName evidence="4">(2Fe-2S) ferredoxin domain-containing protein</fullName>
    </recommendedName>
</protein>
<dbReference type="EMBL" id="AP022588">
    <property type="protein sequence ID" value="BBY28772.1"/>
    <property type="molecule type" value="Genomic_DNA"/>
</dbReference>
<evidence type="ECO:0000313" key="2">
    <source>
        <dbReference type="EMBL" id="BBY28772.1"/>
    </source>
</evidence>
<dbReference type="RefSeq" id="WP_246231155.1">
    <property type="nucleotide sequence ID" value="NZ_AP022588.1"/>
</dbReference>
<dbReference type="KEGG" id="msei:MSEDJ_28680"/>
<keyword evidence="3" id="KW-1185">Reference proteome</keyword>
<feature type="region of interest" description="Disordered" evidence="1">
    <location>
        <begin position="94"/>
        <end position="127"/>
    </location>
</feature>
<dbReference type="Proteomes" id="UP000467193">
    <property type="component" value="Chromosome"/>
</dbReference>
<name>A0A7I7QRD1_9MYCO</name>
<dbReference type="AlphaFoldDB" id="A0A7I7QRD1"/>
<evidence type="ECO:0000256" key="1">
    <source>
        <dbReference type="SAM" id="MobiDB-lite"/>
    </source>
</evidence>
<sequence>MALNRSKPTVTVCRGWCCGTVKKHPTIDHEARLARLRDLVEGIGNLRTSDCLGPCERSNVVVVSPSAPGHRAGGRPAWLGYVLDTHTETDISDWLRDGGPGLARPPEALARYRFRPERAKKTRSRSN</sequence>
<gene>
    <name evidence="2" type="ORF">MSEDJ_28680</name>
</gene>
<evidence type="ECO:0008006" key="4">
    <source>
        <dbReference type="Google" id="ProtNLM"/>
    </source>
</evidence>
<reference evidence="2 3" key="1">
    <citation type="journal article" date="2019" name="Emerg. Microbes Infect.">
        <title>Comprehensive subspecies identification of 175 nontuberculous mycobacteria species based on 7547 genomic profiles.</title>
        <authorList>
            <person name="Matsumoto Y."/>
            <person name="Kinjo T."/>
            <person name="Motooka D."/>
            <person name="Nabeya D."/>
            <person name="Jung N."/>
            <person name="Uechi K."/>
            <person name="Horii T."/>
            <person name="Iida T."/>
            <person name="Fujita J."/>
            <person name="Nakamura S."/>
        </authorList>
    </citation>
    <scope>NUCLEOTIDE SEQUENCE [LARGE SCALE GENOMIC DNA]</scope>
    <source>
        <strain evidence="2 3">JCM 17899</strain>
    </source>
</reference>
<evidence type="ECO:0000313" key="3">
    <source>
        <dbReference type="Proteomes" id="UP000467193"/>
    </source>
</evidence>
<accession>A0A7I7QRD1</accession>
<organism evidence="2 3">
    <name type="scientific">Mycolicibacterium sediminis</name>
    <dbReference type="NCBI Taxonomy" id="1286180"/>
    <lineage>
        <taxon>Bacteria</taxon>
        <taxon>Bacillati</taxon>
        <taxon>Actinomycetota</taxon>
        <taxon>Actinomycetes</taxon>
        <taxon>Mycobacteriales</taxon>
        <taxon>Mycobacteriaceae</taxon>
        <taxon>Mycolicibacterium</taxon>
    </lineage>
</organism>
<proteinExistence type="predicted"/>